<protein>
    <submittedName>
        <fullName evidence="1">Uncharacterized protein</fullName>
    </submittedName>
</protein>
<dbReference type="EMBL" id="BK014655">
    <property type="protein sequence ID" value="DAD66243.1"/>
    <property type="molecule type" value="Genomic_DNA"/>
</dbReference>
<evidence type="ECO:0000313" key="1">
    <source>
        <dbReference type="EMBL" id="DAD66243.1"/>
    </source>
</evidence>
<reference evidence="1" key="1">
    <citation type="journal article" date="2021" name="Proc. Natl. Acad. Sci. U.S.A.">
        <title>A Catalog of Tens of Thousands of Viruses from Human Metagenomes Reveals Hidden Associations with Chronic Diseases.</title>
        <authorList>
            <person name="Tisza M.J."/>
            <person name="Buck C.B."/>
        </authorList>
    </citation>
    <scope>NUCLEOTIDE SEQUENCE</scope>
    <source>
        <strain evidence="1">CtjfQ5</strain>
    </source>
</reference>
<dbReference type="InterPro" id="IPR036388">
    <property type="entry name" value="WH-like_DNA-bd_sf"/>
</dbReference>
<name>A0A8S5L8I9_9CAUD</name>
<accession>A0A8S5L8I9</accession>
<organism evidence="1">
    <name type="scientific">Siphoviridae sp. ctjfQ5</name>
    <dbReference type="NCBI Taxonomy" id="2823594"/>
    <lineage>
        <taxon>Viruses</taxon>
        <taxon>Duplodnaviria</taxon>
        <taxon>Heunggongvirae</taxon>
        <taxon>Uroviricota</taxon>
        <taxon>Caudoviricetes</taxon>
    </lineage>
</organism>
<dbReference type="Pfam" id="PF13384">
    <property type="entry name" value="HTH_23"/>
    <property type="match status" value="1"/>
</dbReference>
<dbReference type="Gene3D" id="1.10.10.10">
    <property type="entry name" value="Winged helix-like DNA-binding domain superfamily/Winged helix DNA-binding domain"/>
    <property type="match status" value="1"/>
</dbReference>
<sequence>MNKEEIAEVARVAAQEVLSRKDAIIDEEFDARYHDVNLLMKNYRKLRAHYAHVSPETLEVSCICSMRRKTGLMMRHVDKMLAAYEALCKEAVNPDEARRWEALNLRYIDEDRLSVDEIAERLNIDKRTFYRDINRAMEDMAVLLFGIEAIGSWKHKK</sequence>
<proteinExistence type="predicted"/>